<organism evidence="10">
    <name type="scientific">hydrothermal vent metagenome</name>
    <dbReference type="NCBI Taxonomy" id="652676"/>
    <lineage>
        <taxon>unclassified sequences</taxon>
        <taxon>metagenomes</taxon>
        <taxon>ecological metagenomes</taxon>
    </lineage>
</organism>
<feature type="transmembrane region" description="Helical" evidence="8">
    <location>
        <begin position="260"/>
        <end position="277"/>
    </location>
</feature>
<evidence type="ECO:0000256" key="4">
    <source>
        <dbReference type="ARBA" id="ARBA00022679"/>
    </source>
</evidence>
<dbReference type="Pfam" id="PF13231">
    <property type="entry name" value="PMT_2"/>
    <property type="match status" value="1"/>
</dbReference>
<evidence type="ECO:0000256" key="8">
    <source>
        <dbReference type="SAM" id="Phobius"/>
    </source>
</evidence>
<keyword evidence="3" id="KW-0328">Glycosyltransferase</keyword>
<evidence type="ECO:0000256" key="6">
    <source>
        <dbReference type="ARBA" id="ARBA00022989"/>
    </source>
</evidence>
<feature type="transmembrane region" description="Helical" evidence="8">
    <location>
        <begin position="80"/>
        <end position="101"/>
    </location>
</feature>
<proteinExistence type="predicted"/>
<evidence type="ECO:0000256" key="7">
    <source>
        <dbReference type="ARBA" id="ARBA00023136"/>
    </source>
</evidence>
<dbReference type="PANTHER" id="PTHR33908">
    <property type="entry name" value="MANNOSYLTRANSFERASE YKCB-RELATED"/>
    <property type="match status" value="1"/>
</dbReference>
<gene>
    <name evidence="10" type="ORF">MNB_SV-9-804</name>
</gene>
<dbReference type="InterPro" id="IPR050297">
    <property type="entry name" value="LipidA_mod_glycosyltrf_83"/>
</dbReference>
<sequence length="480" mass="55147">MIYANLLVDILHYFSLMGHPSTDVNYLTNLNDIIINYDTGWKWTISHPSFYHANRVFSVVLATATVFVTYLIGKIVFNRYIGLIGASFLAILPFIVIRSAWITTDSPVALFVLMVVLFSLLFIKTKKLSYFILSLLFVGIAITTKYNAGLSMAIPFITLLWVYKSSKESVKTYMWFLVPIIPIVIFLIIMPYAILDLPTFLRHVGGEIRHYKVLGQGVDDSAKAGLPHLKIQLIYFYNNIGFFNTIMVLLGILGVLFRPLFIFTLIMPILYISYMVGTKVTYHRNFIQVYPFIALLFASGFYTLYIFLDKLQKRFKPKQLPLAPLVVTIITILFLAPQAYSTLNLAKIERDARDSRIHAVNAINRLKGFKEIVIAKELRIHPQNLRVLNLPYTIKPLLQIASSKSKEGVLYILPALITSSKWREKKEQIHKMRNFIDSIKSDSIVQRIIRNDRGDKRAYVGITRLEYYSISPNILFVKNF</sequence>
<feature type="transmembrane region" description="Helical" evidence="8">
    <location>
        <begin position="107"/>
        <end position="123"/>
    </location>
</feature>
<reference evidence="10" key="1">
    <citation type="submission" date="2016-10" db="EMBL/GenBank/DDBJ databases">
        <authorList>
            <person name="de Groot N.N."/>
        </authorList>
    </citation>
    <scope>NUCLEOTIDE SEQUENCE</scope>
</reference>
<dbReference type="AlphaFoldDB" id="A0A1W1C3C7"/>
<protein>
    <submittedName>
        <fullName evidence="10">Putative glycosyltransferase (Family 39)</fullName>
    </submittedName>
</protein>
<feature type="transmembrane region" description="Helical" evidence="8">
    <location>
        <begin position="233"/>
        <end position="254"/>
    </location>
</feature>
<accession>A0A1W1C3C7</accession>
<keyword evidence="7 8" id="KW-0472">Membrane</keyword>
<keyword evidence="5 8" id="KW-0812">Transmembrane</keyword>
<keyword evidence="2" id="KW-1003">Cell membrane</keyword>
<keyword evidence="6 8" id="KW-1133">Transmembrane helix</keyword>
<evidence type="ECO:0000256" key="5">
    <source>
        <dbReference type="ARBA" id="ARBA00022692"/>
    </source>
</evidence>
<feature type="transmembrane region" description="Helical" evidence="8">
    <location>
        <begin position="173"/>
        <end position="195"/>
    </location>
</feature>
<dbReference type="EMBL" id="FPHG01000042">
    <property type="protein sequence ID" value="SFV60227.1"/>
    <property type="molecule type" value="Genomic_DNA"/>
</dbReference>
<evidence type="ECO:0000256" key="2">
    <source>
        <dbReference type="ARBA" id="ARBA00022475"/>
    </source>
</evidence>
<comment type="subcellular location">
    <subcellularLocation>
        <location evidence="1">Cell membrane</location>
        <topology evidence="1">Multi-pass membrane protein</topology>
    </subcellularLocation>
</comment>
<keyword evidence="4 10" id="KW-0808">Transferase</keyword>
<dbReference type="GO" id="GO:0016763">
    <property type="term" value="F:pentosyltransferase activity"/>
    <property type="evidence" value="ECO:0007669"/>
    <property type="project" value="TreeGrafter"/>
</dbReference>
<feature type="transmembrane region" description="Helical" evidence="8">
    <location>
        <begin position="320"/>
        <end position="340"/>
    </location>
</feature>
<evidence type="ECO:0000259" key="9">
    <source>
        <dbReference type="Pfam" id="PF13231"/>
    </source>
</evidence>
<evidence type="ECO:0000256" key="1">
    <source>
        <dbReference type="ARBA" id="ARBA00004651"/>
    </source>
</evidence>
<dbReference type="GO" id="GO:0005886">
    <property type="term" value="C:plasma membrane"/>
    <property type="evidence" value="ECO:0007669"/>
    <property type="project" value="UniProtKB-SubCell"/>
</dbReference>
<dbReference type="GO" id="GO:0008610">
    <property type="term" value="P:lipid biosynthetic process"/>
    <property type="evidence" value="ECO:0007669"/>
    <property type="project" value="UniProtKB-ARBA"/>
</dbReference>
<dbReference type="InterPro" id="IPR038731">
    <property type="entry name" value="RgtA/B/C-like"/>
</dbReference>
<evidence type="ECO:0000256" key="3">
    <source>
        <dbReference type="ARBA" id="ARBA00022676"/>
    </source>
</evidence>
<dbReference type="PANTHER" id="PTHR33908:SF11">
    <property type="entry name" value="MEMBRANE PROTEIN"/>
    <property type="match status" value="1"/>
</dbReference>
<feature type="transmembrane region" description="Helical" evidence="8">
    <location>
        <begin position="289"/>
        <end position="308"/>
    </location>
</feature>
<feature type="transmembrane region" description="Helical" evidence="8">
    <location>
        <begin position="56"/>
        <end position="73"/>
    </location>
</feature>
<feature type="domain" description="Glycosyltransferase RgtA/B/C/D-like" evidence="9">
    <location>
        <begin position="55"/>
        <end position="186"/>
    </location>
</feature>
<feature type="transmembrane region" description="Helical" evidence="8">
    <location>
        <begin position="130"/>
        <end position="161"/>
    </location>
</feature>
<evidence type="ECO:0000313" key="10">
    <source>
        <dbReference type="EMBL" id="SFV60227.1"/>
    </source>
</evidence>
<name>A0A1W1C3C7_9ZZZZ</name>